<dbReference type="AlphaFoldDB" id="A0ABD0JEI1"/>
<dbReference type="Proteomes" id="UP001519460">
    <property type="component" value="Unassembled WGS sequence"/>
</dbReference>
<gene>
    <name evidence="1" type="ORF">BaRGS_00035369</name>
</gene>
<keyword evidence="2" id="KW-1185">Reference proteome</keyword>
<evidence type="ECO:0000313" key="1">
    <source>
        <dbReference type="EMBL" id="KAK7473396.1"/>
    </source>
</evidence>
<name>A0ABD0JEI1_9CAEN</name>
<proteinExistence type="predicted"/>
<feature type="non-terminal residue" evidence="1">
    <location>
        <position position="1"/>
    </location>
</feature>
<accession>A0ABD0JEI1</accession>
<evidence type="ECO:0000313" key="2">
    <source>
        <dbReference type="Proteomes" id="UP001519460"/>
    </source>
</evidence>
<protein>
    <submittedName>
        <fullName evidence="1">Uncharacterized protein</fullName>
    </submittedName>
</protein>
<organism evidence="1 2">
    <name type="scientific">Batillaria attramentaria</name>
    <dbReference type="NCBI Taxonomy" id="370345"/>
    <lineage>
        <taxon>Eukaryota</taxon>
        <taxon>Metazoa</taxon>
        <taxon>Spiralia</taxon>
        <taxon>Lophotrochozoa</taxon>
        <taxon>Mollusca</taxon>
        <taxon>Gastropoda</taxon>
        <taxon>Caenogastropoda</taxon>
        <taxon>Sorbeoconcha</taxon>
        <taxon>Cerithioidea</taxon>
        <taxon>Batillariidae</taxon>
        <taxon>Batillaria</taxon>
    </lineage>
</organism>
<reference evidence="1 2" key="1">
    <citation type="journal article" date="2023" name="Sci. Data">
        <title>Genome assembly of the Korean intertidal mud-creeper Batillaria attramentaria.</title>
        <authorList>
            <person name="Patra A.K."/>
            <person name="Ho P.T."/>
            <person name="Jun S."/>
            <person name="Lee S.J."/>
            <person name="Kim Y."/>
            <person name="Won Y.J."/>
        </authorList>
    </citation>
    <scope>NUCLEOTIDE SEQUENCE [LARGE SCALE GENOMIC DNA]</scope>
    <source>
        <strain evidence="1">Wonlab-2016</strain>
    </source>
</reference>
<sequence length="87" mass="10029">LTHSIPDCHAPPSLMTPSLPARQPLLREESSVITVTLQTTWQSLLSMDLLLARTFYDDNRMPTYSKSNRSARMFHSNSEDYLFHHQP</sequence>
<comment type="caution">
    <text evidence="1">The sequence shown here is derived from an EMBL/GenBank/DDBJ whole genome shotgun (WGS) entry which is preliminary data.</text>
</comment>
<dbReference type="EMBL" id="JACVVK020000472">
    <property type="protein sequence ID" value="KAK7473396.1"/>
    <property type="molecule type" value="Genomic_DNA"/>
</dbReference>